<name>A0ABS2FIE8_9CLOT</name>
<comment type="caution">
    <text evidence="1">The sequence shown here is derived from an EMBL/GenBank/DDBJ whole genome shotgun (WGS) entry which is preliminary data.</text>
</comment>
<reference evidence="1 2" key="1">
    <citation type="journal article" date="2021" name="Sci. Rep.">
        <title>The distribution of antibiotic resistance genes in chicken gut microbiota commensals.</title>
        <authorList>
            <person name="Juricova H."/>
            <person name="Matiasovicova J."/>
            <person name="Kubasova T."/>
            <person name="Cejkova D."/>
            <person name="Rychlik I."/>
        </authorList>
    </citation>
    <scope>NUCLEOTIDE SEQUENCE [LARGE SCALE GENOMIC DNA]</scope>
    <source>
        <strain evidence="1 2">An435</strain>
    </source>
</reference>
<keyword evidence="2" id="KW-1185">Reference proteome</keyword>
<sequence>MDISSKDIWRDPKKYCIICEKESKNSGIEIMNSFICEDCVQKMNVMDVNSKEYESIKNKVKKAIAPKILDLKDLE</sequence>
<dbReference type="Proteomes" id="UP000767334">
    <property type="component" value="Unassembled WGS sequence"/>
</dbReference>
<evidence type="ECO:0008006" key="3">
    <source>
        <dbReference type="Google" id="ProtNLM"/>
    </source>
</evidence>
<dbReference type="EMBL" id="JACJLL010000104">
    <property type="protein sequence ID" value="MBM6820330.1"/>
    <property type="molecule type" value="Genomic_DNA"/>
</dbReference>
<dbReference type="InterPro" id="IPR019700">
    <property type="entry name" value="Sigma-G_inhibitor_Gin"/>
</dbReference>
<protein>
    <recommendedName>
        <fullName evidence="3">Inhibitor of sigma-G Gin</fullName>
    </recommendedName>
</protein>
<proteinExistence type="predicted"/>
<accession>A0ABS2FIE8</accession>
<gene>
    <name evidence="1" type="ORF">H6A19_13485</name>
</gene>
<organism evidence="1 2">
    <name type="scientific">Clostridium saudiense</name>
    <dbReference type="NCBI Taxonomy" id="1414720"/>
    <lineage>
        <taxon>Bacteria</taxon>
        <taxon>Bacillati</taxon>
        <taxon>Bacillota</taxon>
        <taxon>Clostridia</taxon>
        <taxon>Eubacteriales</taxon>
        <taxon>Clostridiaceae</taxon>
        <taxon>Clostridium</taxon>
    </lineage>
</organism>
<evidence type="ECO:0000313" key="1">
    <source>
        <dbReference type="EMBL" id="MBM6820330.1"/>
    </source>
</evidence>
<dbReference type="Pfam" id="PF10764">
    <property type="entry name" value="Gin"/>
    <property type="match status" value="1"/>
</dbReference>
<evidence type="ECO:0000313" key="2">
    <source>
        <dbReference type="Proteomes" id="UP000767334"/>
    </source>
</evidence>
<dbReference type="RefSeq" id="WP_133016780.1">
    <property type="nucleotide sequence ID" value="NZ_JACJLL010000104.1"/>
</dbReference>